<dbReference type="Proteomes" id="UP001145114">
    <property type="component" value="Unassembled WGS sequence"/>
</dbReference>
<sequence>MSSSSDAEEDSALRLHIWQLNGQTLDVSVPSASISVEHLKQILSERTGVPLPNIRLVYNQRCTLKDHNSLESYNITSDCTIKMYRIFDNGRARDSSSSNNNSSSSGAKGNGDHSLRNSLTSTQPLNFPASNHFKDMLLNEKLIEAMFSNPDFIERILRANPKMREAMDKNPMLASMLKNPKMVSESIQLARNPEMAKELHRNYDRALMNLDATPGGFRQIKQMYNEFLEPLESLNSEGPFPTVRRENPAVSSPTSSEPEPPKKKINTKPLPNPWRQDETKPSFGGGADPFGHILQPGMTFPAMSLGQGSPAGNGKGRASNG</sequence>
<organism evidence="1 2">
    <name type="scientific">Spiromyces aspiralis</name>
    <dbReference type="NCBI Taxonomy" id="68401"/>
    <lineage>
        <taxon>Eukaryota</taxon>
        <taxon>Fungi</taxon>
        <taxon>Fungi incertae sedis</taxon>
        <taxon>Zoopagomycota</taxon>
        <taxon>Kickxellomycotina</taxon>
        <taxon>Kickxellomycetes</taxon>
        <taxon>Kickxellales</taxon>
        <taxon>Kickxellaceae</taxon>
        <taxon>Spiromyces</taxon>
    </lineage>
</organism>
<comment type="caution">
    <text evidence="1">The sequence shown here is derived from an EMBL/GenBank/DDBJ whole genome shotgun (WGS) entry which is preliminary data.</text>
</comment>
<gene>
    <name evidence="1" type="ORF">EV182_001112</name>
</gene>
<proteinExistence type="predicted"/>
<feature type="non-terminal residue" evidence="1">
    <location>
        <position position="321"/>
    </location>
</feature>
<evidence type="ECO:0000313" key="2">
    <source>
        <dbReference type="Proteomes" id="UP001145114"/>
    </source>
</evidence>
<name>A0ACC1HMG7_9FUNG</name>
<evidence type="ECO:0000313" key="1">
    <source>
        <dbReference type="EMBL" id="KAJ1675514.1"/>
    </source>
</evidence>
<reference evidence="1" key="1">
    <citation type="submission" date="2022-06" db="EMBL/GenBank/DDBJ databases">
        <title>Phylogenomic reconstructions and comparative analyses of Kickxellomycotina fungi.</title>
        <authorList>
            <person name="Reynolds N.K."/>
            <person name="Stajich J.E."/>
            <person name="Barry K."/>
            <person name="Grigoriev I.V."/>
            <person name="Crous P."/>
            <person name="Smith M.E."/>
        </authorList>
    </citation>
    <scope>NUCLEOTIDE SEQUENCE</scope>
    <source>
        <strain evidence="1">RSA 2271</strain>
    </source>
</reference>
<dbReference type="EMBL" id="JAMZIH010005271">
    <property type="protein sequence ID" value="KAJ1675514.1"/>
    <property type="molecule type" value="Genomic_DNA"/>
</dbReference>
<keyword evidence="2" id="KW-1185">Reference proteome</keyword>
<accession>A0ACC1HMG7</accession>
<protein>
    <submittedName>
        <fullName evidence="1">Uncharacterized protein</fullName>
    </submittedName>
</protein>